<dbReference type="OrthoDB" id="41437at2"/>
<evidence type="ECO:0000313" key="8">
    <source>
        <dbReference type="Proteomes" id="UP000008183"/>
    </source>
</evidence>
<dbReference type="KEGG" id="tmi:THEMA_00465"/>
<dbReference type="KEGG" id="tma:TM0835"/>
<dbReference type="PDBsum" id="4A2A"/>
<dbReference type="PDB" id="1E4G">
    <property type="method" value="X-ray"/>
    <property type="resolution" value="2.60 A"/>
    <property type="chains" value="T=1-419"/>
</dbReference>
<dbReference type="PDB" id="4A2A">
    <property type="method" value="X-ray"/>
    <property type="resolution" value="1.80 A"/>
    <property type="chains" value="A/B=1-419"/>
</dbReference>
<keyword evidence="9 10" id="KW-0002">3D-structure</keyword>
<keyword evidence="3 5" id="KW-0472">Membrane</keyword>
<dbReference type="EMDB" id="EMD-2815"/>
<evidence type="ECO:0007829" key="11">
    <source>
        <dbReference type="PDB" id="4A2A"/>
    </source>
</evidence>
<dbReference type="SMR" id="Q9WZU0"/>
<protein>
    <recommendedName>
        <fullName evidence="5">Cell division protein FtsA</fullName>
    </recommendedName>
</protein>
<comment type="interaction">
    <interactant intactId="EBI-7808292">
        <id>Q9WZU0</id>
    </interactant>
    <interactant intactId="EBI-7808292">
        <id>Q9WZU0</id>
        <label>ftsA</label>
    </interactant>
    <organismsDiffer>false</organismsDiffer>
    <experiments>2</experiments>
</comment>
<feature type="binding site" evidence="10 11">
    <location>
        <position position="18"/>
    </location>
    <ligand>
        <name>ATP</name>
        <dbReference type="ChEBI" id="CHEBI:30616"/>
    </ligand>
</feature>
<dbReference type="PDBsum" id="1E4G"/>
<dbReference type="InterPro" id="IPR043129">
    <property type="entry name" value="ATPase_NBD"/>
</dbReference>
<evidence type="ECO:0000256" key="5">
    <source>
        <dbReference type="HAMAP-Rule" id="MF_02033"/>
    </source>
</evidence>
<dbReference type="AlphaFoldDB" id="Q9WZU0"/>
<dbReference type="GO" id="GO:0032153">
    <property type="term" value="C:cell division site"/>
    <property type="evidence" value="ECO:0000318"/>
    <property type="project" value="GO_Central"/>
</dbReference>
<dbReference type="InterPro" id="IPR003494">
    <property type="entry name" value="SHS2_FtsA"/>
</dbReference>
<evidence type="ECO:0000313" key="7">
    <source>
        <dbReference type="EMBL" id="AAD35917.1"/>
    </source>
</evidence>
<dbReference type="Proteomes" id="UP000008183">
    <property type="component" value="Chromosome"/>
</dbReference>
<gene>
    <name evidence="5" type="primary">ftsA</name>
    <name evidence="7" type="ordered locus">TM_0835</name>
</gene>
<dbReference type="Pfam" id="PF14450">
    <property type="entry name" value="FtsA"/>
    <property type="match status" value="1"/>
</dbReference>
<dbReference type="PDB" id="1E4F">
    <property type="method" value="X-ray"/>
    <property type="resolution" value="1.90 A"/>
    <property type="chains" value="T=1-419"/>
</dbReference>
<dbReference type="IntAct" id="Q9WZU0">
    <property type="interactions" value="1"/>
</dbReference>
<feature type="binding site" evidence="10">
    <location>
        <position position="84"/>
    </location>
    <ligand>
        <name>ATP</name>
        <dbReference type="ChEBI" id="CHEBI:30616"/>
    </ligand>
</feature>
<organism evidence="7 8">
    <name type="scientific">Thermotoga maritima (strain ATCC 43589 / DSM 3109 / JCM 10099 / NBRC 100826 / MSB8)</name>
    <dbReference type="NCBI Taxonomy" id="243274"/>
    <lineage>
        <taxon>Bacteria</taxon>
        <taxon>Thermotogati</taxon>
        <taxon>Thermotogota</taxon>
        <taxon>Thermotogae</taxon>
        <taxon>Thermotogales</taxon>
        <taxon>Thermotogaceae</taxon>
        <taxon>Thermotoga</taxon>
    </lineage>
</organism>
<dbReference type="SUPFAM" id="SSF53067">
    <property type="entry name" value="Actin-like ATPase domain"/>
    <property type="match status" value="2"/>
</dbReference>
<dbReference type="PATRIC" id="fig|243274.18.peg.92"/>
<comment type="function">
    <text evidence="5">Cell division protein that is involved in the assembly of the Z ring. May serve as a membrane anchor for the Z ring.</text>
</comment>
<dbReference type="GO" id="GO:0005524">
    <property type="term" value="F:ATP binding"/>
    <property type="evidence" value="ECO:0007669"/>
    <property type="project" value="UniProtKB-KW"/>
</dbReference>
<dbReference type="InterPro" id="IPR020823">
    <property type="entry name" value="Cell_div_FtsA"/>
</dbReference>
<feature type="binding site" evidence="10 11">
    <location>
        <position position="21"/>
    </location>
    <ligand>
        <name>ATP</name>
        <dbReference type="ChEBI" id="CHEBI:30616"/>
    </ligand>
</feature>
<keyword evidence="4 5" id="KW-0131">Cell cycle</keyword>
<dbReference type="GO" id="GO:0042802">
    <property type="term" value="F:identical protein binding"/>
    <property type="evidence" value="ECO:0000353"/>
    <property type="project" value="IntAct"/>
</dbReference>
<feature type="binding site" evidence="10 11">
    <location>
        <position position="337"/>
    </location>
    <ligand>
        <name>ATP</name>
        <dbReference type="ChEBI" id="CHEBI:30616"/>
    </ligand>
</feature>
<keyword evidence="5" id="KW-0997">Cell inner membrane</keyword>
<dbReference type="EvolutionaryTrace" id="Q9WZU0"/>
<dbReference type="Gene3D" id="3.30.420.40">
    <property type="match status" value="3"/>
</dbReference>
<keyword evidence="10 11" id="KW-0547">Nucleotide-binding</keyword>
<dbReference type="InterPro" id="IPR050696">
    <property type="entry name" value="FtsA/MreB"/>
</dbReference>
<keyword evidence="2 5" id="KW-0132">Cell division</keyword>
<comment type="subunit">
    <text evidence="5">Self-interacts. Interacts with FtsZ.</text>
</comment>
<dbReference type="CDD" id="cd24048">
    <property type="entry name" value="ASKHA_NBD_FtsA"/>
    <property type="match status" value="1"/>
</dbReference>
<keyword evidence="1 5" id="KW-1003">Cell membrane</keyword>
<feature type="binding site" evidence="10 11">
    <location>
        <position position="17"/>
    </location>
    <ligand>
        <name>ATP</name>
        <dbReference type="ChEBI" id="CHEBI:30616"/>
    </ligand>
</feature>
<feature type="binding site" evidence="10 11">
    <location>
        <position position="215"/>
    </location>
    <ligand>
        <name>ATP</name>
        <dbReference type="ChEBI" id="CHEBI:30616"/>
    </ligand>
</feature>
<accession>Q9WZU0</accession>
<dbReference type="InParanoid" id="Q9WZU0"/>
<dbReference type="Pfam" id="PF02491">
    <property type="entry name" value="SHS2_FTSA"/>
    <property type="match status" value="1"/>
</dbReference>
<dbReference type="MINT" id="Q9WZU0"/>
<proteinExistence type="evidence at protein level"/>
<evidence type="ECO:0007829" key="9">
    <source>
        <dbReference type="PDB" id="1E4F"/>
    </source>
</evidence>
<dbReference type="Gene3D" id="3.90.640.10">
    <property type="entry name" value="Actin, Chain A, domain 4"/>
    <property type="match status" value="1"/>
</dbReference>
<reference evidence="11 12" key="3">
    <citation type="journal article" date="2012" name="EMBO J.">
        <title>FtsA forms actin-like protofilaments.</title>
        <authorList>
            <person name="Szwedziak P."/>
            <person name="Wang Q."/>
            <person name="Freund S.M."/>
            <person name="Lowe J."/>
        </authorList>
    </citation>
    <scope>X-RAY CRYSTALLOGRAPHY (1.80 ANGSTROMS) IN COMPLEX WITH ATP</scope>
</reference>
<evidence type="ECO:0000256" key="2">
    <source>
        <dbReference type="ARBA" id="ARBA00022618"/>
    </source>
</evidence>
<dbReference type="GO" id="GO:0009898">
    <property type="term" value="C:cytoplasmic side of plasma membrane"/>
    <property type="evidence" value="ECO:0000318"/>
    <property type="project" value="GO_Central"/>
</dbReference>
<evidence type="ECO:0000259" key="6">
    <source>
        <dbReference type="SMART" id="SM00842"/>
    </source>
</evidence>
<comment type="similarity">
    <text evidence="5">Belongs to the FtsA/MreB family.</text>
</comment>
<keyword evidence="8" id="KW-1185">Reference proteome</keyword>
<evidence type="ECO:0007829" key="12">
    <source>
        <dbReference type="PDB" id="4A2B"/>
    </source>
</evidence>
<dbReference type="PaxDb" id="243274-THEMA_00465"/>
<dbReference type="SMART" id="SM00842">
    <property type="entry name" value="FtsA"/>
    <property type="match status" value="1"/>
</dbReference>
<dbReference type="PDBsum" id="1E4F"/>
<dbReference type="EnsemblBacteria" id="AAD35917">
    <property type="protein sequence ID" value="AAD35917"/>
    <property type="gene ID" value="TM_0835"/>
</dbReference>
<reference evidence="9 10" key="2">
    <citation type="journal article" date="2000" name="EMBO J.">
        <title>Crystal structure of the cell division protein FtsA from Thermotoga maritima.</title>
        <authorList>
            <person name="van den Ent F."/>
            <person name="Lowe J."/>
        </authorList>
    </citation>
    <scope>X-RAY CRYSTALLOGRAPHY (1.90 ANGSTROMS) IN COMPLEX WITH ATP</scope>
</reference>
<reference evidence="7 8" key="1">
    <citation type="journal article" date="1999" name="Nature">
        <title>Evidence for lateral gene transfer between Archaea and Bacteria from genome sequence of Thermotoga maritima.</title>
        <authorList>
            <person name="Nelson K.E."/>
            <person name="Clayton R.A."/>
            <person name="Gill S.R."/>
            <person name="Gwinn M.L."/>
            <person name="Dodson R.J."/>
            <person name="Haft D.H."/>
            <person name="Hickey E.K."/>
            <person name="Peterson J.D."/>
            <person name="Nelson W.C."/>
            <person name="Ketchum K.A."/>
            <person name="McDonald L."/>
            <person name="Utterback T.R."/>
            <person name="Malek J.A."/>
            <person name="Linher K.D."/>
            <person name="Garrett M.M."/>
            <person name="Stewart A.M."/>
            <person name="Cotton M.D."/>
            <person name="Pratt M.S."/>
            <person name="Phillips C.A."/>
            <person name="Richardson D."/>
            <person name="Heidelberg J."/>
            <person name="Sutton G.G."/>
            <person name="Fleischmann R.D."/>
            <person name="White O."/>
            <person name="Salzberg S.L."/>
            <person name="Smith H.O."/>
            <person name="Venter J.C."/>
            <person name="Fraser C.M."/>
        </authorList>
    </citation>
    <scope>NUCLEOTIDE SEQUENCE [LARGE SCALE GENOMIC DNA]</scope>
    <source>
        <strain evidence="8">ATCC 43589 / DSM 3109 / JCM 10099 / NBRC 100826 / MSB8</strain>
    </source>
</reference>
<evidence type="ECO:0007829" key="10">
    <source>
        <dbReference type="PDB" id="1E4G"/>
    </source>
</evidence>
<dbReference type="GO" id="GO:0051301">
    <property type="term" value="P:cell division"/>
    <property type="evidence" value="ECO:0000318"/>
    <property type="project" value="GO_Central"/>
</dbReference>
<dbReference type="PDBsum" id="4A2B"/>
<dbReference type="PANTHER" id="PTHR32432">
    <property type="entry name" value="CELL DIVISION PROTEIN FTSA-RELATED"/>
    <property type="match status" value="1"/>
</dbReference>
<dbReference type="PANTHER" id="PTHR32432:SF4">
    <property type="entry name" value="CELL DIVISION PROTEIN FTSA"/>
    <property type="match status" value="1"/>
</dbReference>
<dbReference type="PIR" id="G72328">
    <property type="entry name" value="G72328"/>
</dbReference>
<keyword evidence="10 11" id="KW-0067">ATP-binding</keyword>
<feature type="domain" description="SHS2" evidence="6">
    <location>
        <begin position="10"/>
        <end position="198"/>
    </location>
</feature>
<feature type="binding site" evidence="10 11">
    <location>
        <position position="257"/>
    </location>
    <ligand>
        <name>ATP</name>
        <dbReference type="ChEBI" id="CHEBI:30616"/>
    </ligand>
</feature>
<evidence type="ECO:0000256" key="3">
    <source>
        <dbReference type="ARBA" id="ARBA00023136"/>
    </source>
</evidence>
<feature type="binding site" evidence="10 11">
    <location>
        <position position="19"/>
    </location>
    <ligand>
        <name>ATP</name>
        <dbReference type="ChEBI" id="CHEBI:30616"/>
    </ligand>
</feature>
<dbReference type="GO" id="GO:0043093">
    <property type="term" value="P:FtsZ-dependent cytokinesis"/>
    <property type="evidence" value="ECO:0007669"/>
    <property type="project" value="UniProtKB-UniRule"/>
</dbReference>
<name>Q9WZU0_THEMA</name>
<sequence>MIDLSKTVFYTSIDIGSRYIKGLVLGKRDQEWEALAFSSVKSRGLDEGEIKDAIAFKESVNTLLKELEEQLQKSLRSDFVISFSSVSFEREDTVIERDFGEEKRSITLDILSEMQSEALEKLKENGKTPLHIFSKRYLLDDERIVFNPLDMKASKIAIEYTSIVVPLKVYEMFYNFLQDTVKSPFQLKSSLVSTAEGVLTTPEKDRGVVVVNLGYNFTGLIAYKNGVPIKISYVPVGMKHVIKDVSAVLDTSFEESERLIITHGNAVYNDLKEEEIQYRGLDGNTIKTTTAKKLSVIIHARLREIMSKSKKFFREVEAKIVEEGEIGIPGGVVLTGGGAKIPRINELATEVFKSPVRTGCYANSDRPSIINADEVANDPSFAAAFGNVFAVSENPYEETPVKSENPLKKIFRLFKELME</sequence>
<dbReference type="EMBL" id="AE000512">
    <property type="protein sequence ID" value="AAD35917.1"/>
    <property type="molecule type" value="Genomic_DNA"/>
</dbReference>
<comment type="interaction">
    <interactant intactId="EBI-7808292">
        <id>Q9WZU0</id>
    </interactant>
    <interactant intactId="EBI-7808310">
        <id>O08398</id>
        <label>ftsZ</label>
    </interactant>
    <organismsDiffer>false</organismsDiffer>
    <experiments>4</experiments>
</comment>
<dbReference type="HAMAP" id="MF_02033">
    <property type="entry name" value="FtsA"/>
    <property type="match status" value="1"/>
</dbReference>
<comment type="subcellular location">
    <subcellularLocation>
        <location evidence="5">Cell inner membrane</location>
        <topology evidence="5">Peripheral membrane protein</topology>
        <orientation evidence="5">Cytoplasmic side</orientation>
    </subcellularLocation>
    <text evidence="5">Localizes to the Z ring in an FtsZ-dependent manner. Targeted to the membrane through a conserved C-terminal amphipathic helix.</text>
</comment>
<evidence type="ECO:0000256" key="1">
    <source>
        <dbReference type="ARBA" id="ARBA00022475"/>
    </source>
</evidence>
<dbReference type="FunCoup" id="Q9WZU0">
    <property type="interactions" value="196"/>
</dbReference>
<evidence type="ECO:0000256" key="4">
    <source>
        <dbReference type="ARBA" id="ARBA00023306"/>
    </source>
</evidence>
<dbReference type="PDB" id="4A2B">
    <property type="method" value="X-ray"/>
    <property type="resolution" value="1.80 A"/>
    <property type="chains" value="A=1-419"/>
</dbReference>